<dbReference type="CDD" id="cd06454">
    <property type="entry name" value="KBL_like"/>
    <property type="match status" value="1"/>
</dbReference>
<protein>
    <recommendedName>
        <fullName evidence="6">5-aminolevulinate synthase</fullName>
        <ecNumber evidence="6">2.3.1.37</ecNumber>
    </recommendedName>
    <alternativeName>
        <fullName evidence="6">5-aminolevulinic acid synthase</fullName>
    </alternativeName>
    <alternativeName>
        <fullName evidence="6">Delta-ALA synthase</fullName>
    </alternativeName>
    <alternativeName>
        <fullName evidence="6">Delta-aminolevulinate synthase</fullName>
    </alternativeName>
</protein>
<dbReference type="PANTHER" id="PTHR13693:SF102">
    <property type="entry name" value="2-AMINO-3-KETOBUTYRATE COENZYME A LIGASE, MITOCHONDRIAL"/>
    <property type="match status" value="1"/>
</dbReference>
<evidence type="ECO:0000259" key="7">
    <source>
        <dbReference type="Pfam" id="PF00155"/>
    </source>
</evidence>
<evidence type="ECO:0000256" key="1">
    <source>
        <dbReference type="ARBA" id="ARBA00001933"/>
    </source>
</evidence>
<dbReference type="OrthoDB" id="10263824at2759"/>
<keyword evidence="3 6" id="KW-0808">Transferase</keyword>
<dbReference type="HOGENOM" id="CLU_015846_11_1_1"/>
<comment type="cofactor">
    <cofactor evidence="1 6">
        <name>pyridoxal 5'-phosphate</name>
        <dbReference type="ChEBI" id="CHEBI:597326"/>
    </cofactor>
</comment>
<comment type="similarity">
    <text evidence="2 6">Belongs to the class-II pyridoxal-phosphate-dependent aminotransferase family.</text>
</comment>
<sequence length="419" mass="46138">MRNASNFPYASEHTNNKKDISVWCSNDYLGMSWHPKVTAAVRDAVNKHGVGAGGTRNISGNSPLHEELEETLAEIHQKEAGLIFTSCYVANDTTLFTLGKTLPGVHFFSDSGNHASMIQGLRNSGAPKHIFQHNDPDSLESLLKRVDMNIPKIVAFETVHSMDGSICPLTELCDVAHKYGALTFVDEVHAVGLYGDKGAGIGERDGVLPKMDLITGTLGKAFGNMGGYLVGSANTVDMIRSYGSGFIFTTSLPPTVLSGALASIKVLASNEGRELREKHQYNVKYVRDKLTLAGIPAMHAPSHIIPIHVGDAEMSTRLSNELIKQHGIYVQAINYPTVARGEERLRLAPTPHHTTEMMDYFVDSILNVWKTFKLDLYQPICPKKCENCRKNLNFENLYASEPICVRSNCTYQSLQSQLE</sequence>
<keyword evidence="4 6" id="KW-0663">Pyridoxal phosphate</keyword>
<dbReference type="AlphaFoldDB" id="V4ADN0"/>
<dbReference type="RefSeq" id="XP_009058111.1">
    <property type="nucleotide sequence ID" value="XM_009059863.1"/>
</dbReference>
<dbReference type="EMBL" id="KB202283">
    <property type="protein sequence ID" value="ESO91421.1"/>
    <property type="molecule type" value="Genomic_DNA"/>
</dbReference>
<evidence type="ECO:0000313" key="9">
    <source>
        <dbReference type="Proteomes" id="UP000030746"/>
    </source>
</evidence>
<dbReference type="GO" id="GO:0006782">
    <property type="term" value="P:protoporphyrinogen IX biosynthetic process"/>
    <property type="evidence" value="ECO:0007669"/>
    <property type="project" value="UniProtKB-UniRule"/>
</dbReference>
<evidence type="ECO:0000256" key="5">
    <source>
        <dbReference type="ARBA" id="ARBA00023315"/>
    </source>
</evidence>
<reference evidence="8 9" key="1">
    <citation type="journal article" date="2013" name="Nature">
        <title>Insights into bilaterian evolution from three spiralian genomes.</title>
        <authorList>
            <person name="Simakov O."/>
            <person name="Marletaz F."/>
            <person name="Cho S.J."/>
            <person name="Edsinger-Gonzales E."/>
            <person name="Havlak P."/>
            <person name="Hellsten U."/>
            <person name="Kuo D.H."/>
            <person name="Larsson T."/>
            <person name="Lv J."/>
            <person name="Arendt D."/>
            <person name="Savage R."/>
            <person name="Osoegawa K."/>
            <person name="de Jong P."/>
            <person name="Grimwood J."/>
            <person name="Chapman J.A."/>
            <person name="Shapiro H."/>
            <person name="Aerts A."/>
            <person name="Otillar R.P."/>
            <person name="Terry A.Y."/>
            <person name="Boore J.L."/>
            <person name="Grigoriev I.V."/>
            <person name="Lindberg D.R."/>
            <person name="Seaver E.C."/>
            <person name="Weisblat D.A."/>
            <person name="Putnam N.H."/>
            <person name="Rokhsar D.S."/>
        </authorList>
    </citation>
    <scope>NUCLEOTIDE SEQUENCE [LARGE SCALE GENOMIC DNA]</scope>
</reference>
<dbReference type="InterPro" id="IPR010961">
    <property type="entry name" value="4pyrrol_synth_NH2levulA_synth"/>
</dbReference>
<dbReference type="InterPro" id="IPR015424">
    <property type="entry name" value="PyrdxlP-dep_Trfase"/>
</dbReference>
<keyword evidence="5 6" id="KW-0012">Acyltransferase</keyword>
<keyword evidence="6" id="KW-0350">Heme biosynthesis</keyword>
<dbReference type="GO" id="GO:0042541">
    <property type="term" value="P:hemoglobin biosynthetic process"/>
    <property type="evidence" value="ECO:0007669"/>
    <property type="project" value="TreeGrafter"/>
</dbReference>
<evidence type="ECO:0000256" key="2">
    <source>
        <dbReference type="ARBA" id="ARBA00008392"/>
    </source>
</evidence>
<evidence type="ECO:0000313" key="8">
    <source>
        <dbReference type="EMBL" id="ESO91421.1"/>
    </source>
</evidence>
<dbReference type="Pfam" id="PF00155">
    <property type="entry name" value="Aminotran_1_2"/>
    <property type="match status" value="1"/>
</dbReference>
<comment type="catalytic activity">
    <reaction evidence="6">
        <text>succinyl-CoA + glycine + H(+) = 5-aminolevulinate + CO2 + CoA</text>
        <dbReference type="Rhea" id="RHEA:12921"/>
        <dbReference type="ChEBI" id="CHEBI:15378"/>
        <dbReference type="ChEBI" id="CHEBI:16526"/>
        <dbReference type="ChEBI" id="CHEBI:57287"/>
        <dbReference type="ChEBI" id="CHEBI:57292"/>
        <dbReference type="ChEBI" id="CHEBI:57305"/>
        <dbReference type="ChEBI" id="CHEBI:356416"/>
        <dbReference type="EC" id="2.3.1.37"/>
    </reaction>
</comment>
<name>V4ADN0_LOTGI</name>
<dbReference type="Gene3D" id="3.40.640.10">
    <property type="entry name" value="Type I PLP-dependent aspartate aminotransferase-like (Major domain)"/>
    <property type="match status" value="1"/>
</dbReference>
<dbReference type="InterPro" id="IPR050087">
    <property type="entry name" value="AON_synthase_class-II"/>
</dbReference>
<dbReference type="SUPFAM" id="SSF53383">
    <property type="entry name" value="PLP-dependent transferases"/>
    <property type="match status" value="1"/>
</dbReference>
<dbReference type="Gene3D" id="3.90.1150.10">
    <property type="entry name" value="Aspartate Aminotransferase, domain 1"/>
    <property type="match status" value="1"/>
</dbReference>
<dbReference type="CTD" id="20244510"/>
<dbReference type="PANTHER" id="PTHR13693">
    <property type="entry name" value="CLASS II AMINOTRANSFERASE/8-AMINO-7-OXONONANOATE SYNTHASE"/>
    <property type="match status" value="1"/>
</dbReference>
<dbReference type="GO" id="GO:0005739">
    <property type="term" value="C:mitochondrion"/>
    <property type="evidence" value="ECO:0007669"/>
    <property type="project" value="TreeGrafter"/>
</dbReference>
<dbReference type="GO" id="GO:0003870">
    <property type="term" value="F:5-aminolevulinate synthase activity"/>
    <property type="evidence" value="ECO:0007669"/>
    <property type="project" value="UniProtKB-EC"/>
</dbReference>
<dbReference type="FunFam" id="3.40.640.10:FF:000006">
    <property type="entry name" value="5-aminolevulinate synthase, mitochondrial"/>
    <property type="match status" value="1"/>
</dbReference>
<proteinExistence type="inferred from homology"/>
<dbReference type="KEGG" id="lgi:LOTGIDRAFT_182709"/>
<dbReference type="UniPathway" id="UPA00251">
    <property type="reaction ID" value="UER00375"/>
</dbReference>
<evidence type="ECO:0000256" key="3">
    <source>
        <dbReference type="ARBA" id="ARBA00022679"/>
    </source>
</evidence>
<dbReference type="STRING" id="225164.V4ADN0"/>
<keyword evidence="9" id="KW-1185">Reference proteome</keyword>
<evidence type="ECO:0000256" key="6">
    <source>
        <dbReference type="RuleBase" id="RU910713"/>
    </source>
</evidence>
<dbReference type="InterPro" id="IPR015422">
    <property type="entry name" value="PyrdxlP-dep_Trfase_small"/>
</dbReference>
<evidence type="ECO:0000256" key="4">
    <source>
        <dbReference type="ARBA" id="ARBA00022898"/>
    </source>
</evidence>
<dbReference type="GO" id="GO:0030170">
    <property type="term" value="F:pyridoxal phosphate binding"/>
    <property type="evidence" value="ECO:0007669"/>
    <property type="project" value="UniProtKB-UniRule"/>
</dbReference>
<comment type="pathway">
    <text evidence="6">Porphyrin-containing compound metabolism; protoporphyrin-IX biosynthesis; 5-aminolevulinate from glycine: step 1/1.</text>
</comment>
<feature type="domain" description="Aminotransferase class I/classII large" evidence="7">
    <location>
        <begin position="20"/>
        <end position="365"/>
    </location>
</feature>
<gene>
    <name evidence="8" type="ORF">LOTGIDRAFT_182709</name>
</gene>
<dbReference type="OMA" id="ARRCPIM"/>
<dbReference type="NCBIfam" id="TIGR01821">
    <property type="entry name" value="5aminolev_synth"/>
    <property type="match status" value="1"/>
</dbReference>
<dbReference type="EC" id="2.3.1.37" evidence="6"/>
<dbReference type="Proteomes" id="UP000030746">
    <property type="component" value="Unassembled WGS sequence"/>
</dbReference>
<dbReference type="InterPro" id="IPR015421">
    <property type="entry name" value="PyrdxlP-dep_Trfase_major"/>
</dbReference>
<dbReference type="GeneID" id="20244510"/>
<organism evidence="8 9">
    <name type="scientific">Lottia gigantea</name>
    <name type="common">Giant owl limpet</name>
    <dbReference type="NCBI Taxonomy" id="225164"/>
    <lineage>
        <taxon>Eukaryota</taxon>
        <taxon>Metazoa</taxon>
        <taxon>Spiralia</taxon>
        <taxon>Lophotrochozoa</taxon>
        <taxon>Mollusca</taxon>
        <taxon>Gastropoda</taxon>
        <taxon>Patellogastropoda</taxon>
        <taxon>Lottioidea</taxon>
        <taxon>Lottiidae</taxon>
        <taxon>Lottia</taxon>
    </lineage>
</organism>
<accession>V4ADN0</accession>
<dbReference type="GO" id="GO:0048821">
    <property type="term" value="P:erythrocyte development"/>
    <property type="evidence" value="ECO:0007669"/>
    <property type="project" value="TreeGrafter"/>
</dbReference>
<dbReference type="InterPro" id="IPR004839">
    <property type="entry name" value="Aminotransferase_I/II_large"/>
</dbReference>